<dbReference type="InterPro" id="IPR041577">
    <property type="entry name" value="RT_RNaseH_2"/>
</dbReference>
<dbReference type="InterPro" id="IPR000477">
    <property type="entry name" value="RT_dom"/>
</dbReference>
<dbReference type="EMBL" id="CP092870">
    <property type="protein sequence ID" value="UYV70909.1"/>
    <property type="molecule type" value="Genomic_DNA"/>
</dbReference>
<reference evidence="5 6" key="1">
    <citation type="submission" date="2022-01" db="EMBL/GenBank/DDBJ databases">
        <title>A chromosomal length assembly of Cordylochernes scorpioides.</title>
        <authorList>
            <person name="Zeh D."/>
            <person name="Zeh J."/>
        </authorList>
    </citation>
    <scope>NUCLEOTIDE SEQUENCE [LARGE SCALE GENOMIC DNA]</scope>
    <source>
        <strain evidence="5">IN4F17</strain>
        <tissue evidence="5">Whole Body</tissue>
    </source>
</reference>
<dbReference type="PANTHER" id="PTHR37984">
    <property type="entry name" value="PROTEIN CBG26694"/>
    <property type="match status" value="1"/>
</dbReference>
<dbReference type="SUPFAM" id="SSF56672">
    <property type="entry name" value="DNA/RNA polymerases"/>
    <property type="match status" value="1"/>
</dbReference>
<dbReference type="CDD" id="cd09274">
    <property type="entry name" value="RNase_HI_RT_Ty3"/>
    <property type="match status" value="1"/>
</dbReference>
<dbReference type="Gene3D" id="3.30.70.270">
    <property type="match status" value="2"/>
</dbReference>
<dbReference type="Gene3D" id="3.10.10.10">
    <property type="entry name" value="HIV Type 1 Reverse Transcriptase, subunit A, domain 1"/>
    <property type="match status" value="1"/>
</dbReference>
<dbReference type="PROSITE" id="PS50994">
    <property type="entry name" value="INTEGRASE"/>
    <property type="match status" value="1"/>
</dbReference>
<dbReference type="Gene3D" id="3.30.420.10">
    <property type="entry name" value="Ribonuclease H-like superfamily/Ribonuclease H"/>
    <property type="match status" value="1"/>
</dbReference>
<dbReference type="Pfam" id="PF00665">
    <property type="entry name" value="rve"/>
    <property type="match status" value="1"/>
</dbReference>
<sequence>MPENQFKKLNTKNKVQPTNIVFRSYTENFFNSLGKVEVQVEFKDRTSIEELFIIPNNYDPLLGRTWIRHLKINLEEIDQKNLNQIKELKVSSINDDYDIEKEFPEIYTQKVGCVPDFLITLQLRQGAKPSFTPERNVPYSLREKVEKELDTLEAEGIISKAATSDWGSPLVVIPKGDGTVRLCVDYKVGVNDQLVNASYPIKRIEDVLNSLKDSKYFCRLDLYKAYLHLRTDEESSIIQTISTHRGTYRMNRLSFGIKTAPAEFNRVIDQILQGLNKTISYFDDILVHGKSKQECKENIFACLERLRACDLHLNKNECIYFQTKIEYLGHVIENSKISKSPSKVKAIIDMPQPKNIADLRKFLGMITYYSRFLPDVSTITYPLRRLLKKDKNFLRSAQCQAAFIKLKNEVASDRVLIPFDTNLPVTLTTDASPVGIAAVLSHGINKVEHPIAFASRSLTDAEQNYSQLDREALAIVFGVDHFFDYLFGHKFTLITDNQPLTRIFHPKSKFPKMTSARLFRYASFLAGFDYVVSFKKGTENQIADCLSREPTAQGYVTTDMIINEEVHRICSSTVFEISTKTLTVEEIVKETDKNKELSKLKRDIKSNSIESDYTLNGEILFKNDKVVVPKSLQLEVLKYLHSTHLGIVKMKQLARRYCTWKNIDKDIENLVKSCKNCLSTQNNPPKAPVHHWDPPSTNWERIHLDYAGPFQGYYYLVLIDAKFRWAEIKAISEPPTSLNTIKLLNDIFSTHGYPFVMVSDNASIFTGDTFSNYCLENGIRQKFIAPGHPATNGLAERNVQTLKNKLKSMINENVPIHQKIQKILLRYRVTPLASGRSPSEMYLNRQIRIKLDAMRPYQEERSLQQIQPRTRCLQVGERVQARVFISNKPFWKNGTIKQKLGNLHYIIELDEGKSLKRHINQLQKVEIKNKQVTFDESTIHHQ</sequence>
<dbReference type="PANTHER" id="PTHR37984:SF5">
    <property type="entry name" value="PROTEIN NYNRIN-LIKE"/>
    <property type="match status" value="1"/>
</dbReference>
<dbReference type="SUPFAM" id="SSF53098">
    <property type="entry name" value="Ribonuclease H-like"/>
    <property type="match status" value="1"/>
</dbReference>
<dbReference type="CDD" id="cd01647">
    <property type="entry name" value="RT_LTR"/>
    <property type="match status" value="1"/>
</dbReference>
<dbReference type="PROSITE" id="PS50878">
    <property type="entry name" value="RT_POL"/>
    <property type="match status" value="1"/>
</dbReference>
<dbReference type="InterPro" id="IPR043128">
    <property type="entry name" value="Rev_trsase/Diguanyl_cyclase"/>
</dbReference>
<name>A0ABY6KQE7_9ARAC</name>
<dbReference type="InterPro" id="IPR041588">
    <property type="entry name" value="Integrase_H2C2"/>
</dbReference>
<dbReference type="InterPro" id="IPR043502">
    <property type="entry name" value="DNA/RNA_pol_sf"/>
</dbReference>
<dbReference type="Proteomes" id="UP001235939">
    <property type="component" value="Chromosome 08"/>
</dbReference>
<evidence type="ECO:0000313" key="6">
    <source>
        <dbReference type="Proteomes" id="UP001235939"/>
    </source>
</evidence>
<dbReference type="Gene3D" id="1.10.340.70">
    <property type="match status" value="1"/>
</dbReference>
<dbReference type="InterPro" id="IPR050951">
    <property type="entry name" value="Retrovirus_Pol_polyprotein"/>
</dbReference>
<protein>
    <recommendedName>
        <fullName evidence="1">RNA-directed DNA polymerase</fullName>
        <ecNumber evidence="1">2.7.7.49</ecNumber>
    </recommendedName>
</protein>
<dbReference type="InterPro" id="IPR001584">
    <property type="entry name" value="Integrase_cat-core"/>
</dbReference>
<keyword evidence="2" id="KW-0511">Multifunctional enzyme</keyword>
<proteinExistence type="predicted"/>
<dbReference type="EC" id="2.7.7.49" evidence="1"/>
<dbReference type="Pfam" id="PF17919">
    <property type="entry name" value="RT_RNaseH_2"/>
    <property type="match status" value="1"/>
</dbReference>
<feature type="domain" description="Integrase catalytic" evidence="4">
    <location>
        <begin position="691"/>
        <end position="846"/>
    </location>
</feature>
<dbReference type="Pfam" id="PF17921">
    <property type="entry name" value="Integrase_H2C2"/>
    <property type="match status" value="1"/>
</dbReference>
<gene>
    <name evidence="5" type="ORF">LAZ67_8001076</name>
</gene>
<evidence type="ECO:0000259" key="3">
    <source>
        <dbReference type="PROSITE" id="PS50878"/>
    </source>
</evidence>
<accession>A0ABY6KQE7</accession>
<keyword evidence="6" id="KW-1185">Reference proteome</keyword>
<dbReference type="InterPro" id="IPR036397">
    <property type="entry name" value="RNaseH_sf"/>
</dbReference>
<dbReference type="InterPro" id="IPR012337">
    <property type="entry name" value="RNaseH-like_sf"/>
</dbReference>
<evidence type="ECO:0000313" key="5">
    <source>
        <dbReference type="EMBL" id="UYV70909.1"/>
    </source>
</evidence>
<evidence type="ECO:0000259" key="4">
    <source>
        <dbReference type="PROSITE" id="PS50994"/>
    </source>
</evidence>
<dbReference type="Pfam" id="PF00078">
    <property type="entry name" value="RVT_1"/>
    <property type="match status" value="1"/>
</dbReference>
<organism evidence="5 6">
    <name type="scientific">Cordylochernes scorpioides</name>
    <dbReference type="NCBI Taxonomy" id="51811"/>
    <lineage>
        <taxon>Eukaryota</taxon>
        <taxon>Metazoa</taxon>
        <taxon>Ecdysozoa</taxon>
        <taxon>Arthropoda</taxon>
        <taxon>Chelicerata</taxon>
        <taxon>Arachnida</taxon>
        <taxon>Pseudoscorpiones</taxon>
        <taxon>Cheliferoidea</taxon>
        <taxon>Chernetidae</taxon>
        <taxon>Cordylochernes</taxon>
    </lineage>
</organism>
<evidence type="ECO:0000256" key="2">
    <source>
        <dbReference type="ARBA" id="ARBA00023268"/>
    </source>
</evidence>
<feature type="domain" description="Reverse transcriptase" evidence="3">
    <location>
        <begin position="154"/>
        <end position="332"/>
    </location>
</feature>
<evidence type="ECO:0000256" key="1">
    <source>
        <dbReference type="ARBA" id="ARBA00012493"/>
    </source>
</evidence>